<sequence>MLRTMLLGRRGTLALAALAALALTTLGCETTECTEMGCVSSFAVTFAHAGAWEAGSYRVTVTVDGGAPVACTVTLPLDCNAPSPCPNGTPFYISTEGCALDPAQHVLGGVDFWGVTPASVAVSVHREGVLLGEGSYSPNYTTSQPNGPDCEPTCKNAPSAELSLL</sequence>
<evidence type="ECO:0008006" key="4">
    <source>
        <dbReference type="Google" id="ProtNLM"/>
    </source>
</evidence>
<protein>
    <recommendedName>
        <fullName evidence="4">Lipoprotein</fullName>
    </recommendedName>
</protein>
<keyword evidence="3" id="KW-1185">Reference proteome</keyword>
<dbReference type="Proteomes" id="UP000019678">
    <property type="component" value="Unassembled WGS sequence"/>
</dbReference>
<dbReference type="OrthoDB" id="5521862at2"/>
<keyword evidence="1" id="KW-0732">Signal</keyword>
<dbReference type="PROSITE" id="PS51257">
    <property type="entry name" value="PROKAR_LIPOPROTEIN"/>
    <property type="match status" value="1"/>
</dbReference>
<evidence type="ECO:0000256" key="1">
    <source>
        <dbReference type="SAM" id="SignalP"/>
    </source>
</evidence>
<reference evidence="2 3" key="1">
    <citation type="submission" date="2013-05" db="EMBL/GenBank/DDBJ databases">
        <title>Genome assembly of Chondromyces apiculatus DSM 436.</title>
        <authorList>
            <person name="Sharma G."/>
            <person name="Khatri I."/>
            <person name="Kaur C."/>
            <person name="Mayilraj S."/>
            <person name="Subramanian S."/>
        </authorList>
    </citation>
    <scope>NUCLEOTIDE SEQUENCE [LARGE SCALE GENOMIC DNA]</scope>
    <source>
        <strain evidence="2 3">DSM 436</strain>
    </source>
</reference>
<feature type="signal peptide" evidence="1">
    <location>
        <begin position="1"/>
        <end position="19"/>
    </location>
</feature>
<organism evidence="2 3">
    <name type="scientific">Chondromyces apiculatus DSM 436</name>
    <dbReference type="NCBI Taxonomy" id="1192034"/>
    <lineage>
        <taxon>Bacteria</taxon>
        <taxon>Pseudomonadati</taxon>
        <taxon>Myxococcota</taxon>
        <taxon>Polyangia</taxon>
        <taxon>Polyangiales</taxon>
        <taxon>Polyangiaceae</taxon>
        <taxon>Chondromyces</taxon>
    </lineage>
</organism>
<gene>
    <name evidence="2" type="ORF">CAP_1436</name>
</gene>
<evidence type="ECO:0000313" key="3">
    <source>
        <dbReference type="Proteomes" id="UP000019678"/>
    </source>
</evidence>
<proteinExistence type="predicted"/>
<comment type="caution">
    <text evidence="2">The sequence shown here is derived from an EMBL/GenBank/DDBJ whole genome shotgun (WGS) entry which is preliminary data.</text>
</comment>
<name>A0A017TBW5_9BACT</name>
<accession>A0A017TBW5</accession>
<dbReference type="STRING" id="1192034.CAP_1436"/>
<dbReference type="EMBL" id="ASRX01000014">
    <property type="protein sequence ID" value="EYF06739.1"/>
    <property type="molecule type" value="Genomic_DNA"/>
</dbReference>
<feature type="chain" id="PRO_5001497093" description="Lipoprotein" evidence="1">
    <location>
        <begin position="20"/>
        <end position="165"/>
    </location>
</feature>
<evidence type="ECO:0000313" key="2">
    <source>
        <dbReference type="EMBL" id="EYF06739.1"/>
    </source>
</evidence>
<dbReference type="AlphaFoldDB" id="A0A017TBW5"/>